<sequence>MVKSFTGVRKAPPKKEIQQVQVCDYMTEKLTTFTPDQCIGHVVEVLLKKNISGGPVLDAAGNLVGIISEGDCLKEIAKGKYSNVPNNPGIVAHHMVRDVITIAPDVNILEAAQRFLELKVRRFPVIKNGQLIGQISQRDVLRAINNLEHETW</sequence>
<dbReference type="PANTHER" id="PTHR43080:SF26">
    <property type="entry name" value="REGULATORY PROTEIN"/>
    <property type="match status" value="1"/>
</dbReference>
<organism evidence="4 5">
    <name type="scientific">Cryomorpha ignava</name>
    <dbReference type="NCBI Taxonomy" id="101383"/>
    <lineage>
        <taxon>Bacteria</taxon>
        <taxon>Pseudomonadati</taxon>
        <taxon>Bacteroidota</taxon>
        <taxon>Flavobacteriia</taxon>
        <taxon>Flavobacteriales</taxon>
        <taxon>Cryomorphaceae</taxon>
        <taxon>Cryomorpha</taxon>
    </lineage>
</organism>
<comment type="caution">
    <text evidence="4">The sequence shown here is derived from an EMBL/GenBank/DDBJ whole genome shotgun (WGS) entry which is preliminary data.</text>
</comment>
<dbReference type="InterPro" id="IPR044729">
    <property type="entry name" value="CBS_bac"/>
</dbReference>
<dbReference type="Proteomes" id="UP000486602">
    <property type="component" value="Unassembled WGS sequence"/>
</dbReference>
<dbReference type="CDD" id="cd04629">
    <property type="entry name" value="CBS_pair_bac"/>
    <property type="match status" value="1"/>
</dbReference>
<evidence type="ECO:0000259" key="3">
    <source>
        <dbReference type="PROSITE" id="PS51371"/>
    </source>
</evidence>
<protein>
    <submittedName>
        <fullName evidence="4">CBS domain-containing protein</fullName>
    </submittedName>
</protein>
<dbReference type="Gene3D" id="3.10.580.10">
    <property type="entry name" value="CBS-domain"/>
    <property type="match status" value="1"/>
</dbReference>
<gene>
    <name evidence="4" type="ORF">G3O08_03805</name>
</gene>
<evidence type="ECO:0000313" key="5">
    <source>
        <dbReference type="Proteomes" id="UP000486602"/>
    </source>
</evidence>
<proteinExistence type="predicted"/>
<dbReference type="InterPro" id="IPR000644">
    <property type="entry name" value="CBS_dom"/>
</dbReference>
<dbReference type="InterPro" id="IPR051257">
    <property type="entry name" value="Diverse_CBS-Domain"/>
</dbReference>
<dbReference type="PANTHER" id="PTHR43080">
    <property type="entry name" value="CBS DOMAIN-CONTAINING PROTEIN CBSX3, MITOCHONDRIAL"/>
    <property type="match status" value="1"/>
</dbReference>
<feature type="domain" description="CBS" evidence="3">
    <location>
        <begin position="95"/>
        <end position="151"/>
    </location>
</feature>
<dbReference type="PROSITE" id="PS51371">
    <property type="entry name" value="CBS"/>
    <property type="match status" value="2"/>
</dbReference>
<feature type="domain" description="CBS" evidence="3">
    <location>
        <begin position="26"/>
        <end position="82"/>
    </location>
</feature>
<dbReference type="RefSeq" id="WP_163283353.1">
    <property type="nucleotide sequence ID" value="NZ_JAAGVY010000004.1"/>
</dbReference>
<dbReference type="Pfam" id="PF00571">
    <property type="entry name" value="CBS"/>
    <property type="match status" value="2"/>
</dbReference>
<evidence type="ECO:0000256" key="1">
    <source>
        <dbReference type="ARBA" id="ARBA00023122"/>
    </source>
</evidence>
<keyword evidence="5" id="KW-1185">Reference proteome</keyword>
<evidence type="ECO:0000313" key="4">
    <source>
        <dbReference type="EMBL" id="NEN22629.1"/>
    </source>
</evidence>
<evidence type="ECO:0000256" key="2">
    <source>
        <dbReference type="PROSITE-ProRule" id="PRU00703"/>
    </source>
</evidence>
<dbReference type="SUPFAM" id="SSF54631">
    <property type="entry name" value="CBS-domain pair"/>
    <property type="match status" value="1"/>
</dbReference>
<dbReference type="AlphaFoldDB" id="A0A7K3WLV7"/>
<dbReference type="EMBL" id="JAAGVY010000004">
    <property type="protein sequence ID" value="NEN22629.1"/>
    <property type="molecule type" value="Genomic_DNA"/>
</dbReference>
<dbReference type="InterPro" id="IPR046342">
    <property type="entry name" value="CBS_dom_sf"/>
</dbReference>
<dbReference type="SMART" id="SM00116">
    <property type="entry name" value="CBS"/>
    <property type="match status" value="2"/>
</dbReference>
<name>A0A7K3WLV7_9FLAO</name>
<keyword evidence="1 2" id="KW-0129">CBS domain</keyword>
<accession>A0A7K3WLV7</accession>
<reference evidence="4 5" key="1">
    <citation type="submission" date="2020-02" db="EMBL/GenBank/DDBJ databases">
        <title>Out from the shadows clarifying the taxonomy of the family Cryomorphaceae and related taxa by utilizing the GTDB taxonomic framework.</title>
        <authorList>
            <person name="Bowman J.P."/>
        </authorList>
    </citation>
    <scope>NUCLEOTIDE SEQUENCE [LARGE SCALE GENOMIC DNA]</scope>
    <source>
        <strain evidence="4 5">QSSC 1-22</strain>
    </source>
</reference>